<keyword evidence="3" id="KW-1185">Reference proteome</keyword>
<dbReference type="RefSeq" id="WP_184231856.1">
    <property type="nucleotide sequence ID" value="NZ_BMLA01000014.1"/>
</dbReference>
<evidence type="ECO:0000313" key="3">
    <source>
        <dbReference type="Proteomes" id="UP000560081"/>
    </source>
</evidence>
<gene>
    <name evidence="2" type="ORF">BJ976_001911</name>
</gene>
<feature type="region of interest" description="Disordered" evidence="1">
    <location>
        <begin position="52"/>
        <end position="105"/>
    </location>
</feature>
<name>A0A7W7L4J4_9MICC</name>
<evidence type="ECO:0000256" key="1">
    <source>
        <dbReference type="SAM" id="MobiDB-lite"/>
    </source>
</evidence>
<dbReference type="Proteomes" id="UP000560081">
    <property type="component" value="Unassembled WGS sequence"/>
</dbReference>
<evidence type="ECO:0000313" key="2">
    <source>
        <dbReference type="EMBL" id="MBB4883560.1"/>
    </source>
</evidence>
<dbReference type="AlphaFoldDB" id="A0A7W7L4J4"/>
<sequence>MNAGDSPSEEYGYEWVTEYSLICTDRGRHKRTELALIDGDGNPAAFQVRQLPSGGTREARKNQTIREWSPNGWRTTRAAPSFTRGGRRGEPVTLPNGNTGTRGAGTEFRCPRCRRTMRYTADRFGQLVAKIVAHDIRELDLSILE</sequence>
<comment type="caution">
    <text evidence="2">The sequence shown here is derived from an EMBL/GenBank/DDBJ whole genome shotgun (WGS) entry which is preliminary data.</text>
</comment>
<accession>A0A7W7L4J4</accession>
<proteinExistence type="predicted"/>
<reference evidence="2 3" key="1">
    <citation type="submission" date="2020-08" db="EMBL/GenBank/DDBJ databases">
        <title>Sequencing the genomes of 1000 actinobacteria strains.</title>
        <authorList>
            <person name="Klenk H.-P."/>
        </authorList>
    </citation>
    <scope>NUCLEOTIDE SEQUENCE [LARGE SCALE GENOMIC DNA]</scope>
    <source>
        <strain evidence="2 3">DSM 19079</strain>
    </source>
</reference>
<dbReference type="EMBL" id="JACHMC010000001">
    <property type="protein sequence ID" value="MBB4883560.1"/>
    <property type="molecule type" value="Genomic_DNA"/>
</dbReference>
<protein>
    <submittedName>
        <fullName evidence="2">Uncharacterized protein</fullName>
    </submittedName>
</protein>
<organism evidence="2 3">
    <name type="scientific">Micrococcus flavus</name>
    <dbReference type="NCBI Taxonomy" id="384602"/>
    <lineage>
        <taxon>Bacteria</taxon>
        <taxon>Bacillati</taxon>
        <taxon>Actinomycetota</taxon>
        <taxon>Actinomycetes</taxon>
        <taxon>Micrococcales</taxon>
        <taxon>Micrococcaceae</taxon>
        <taxon>Micrococcus</taxon>
    </lineage>
</organism>